<dbReference type="EnsemblFungi" id="MAPG_03857T0">
    <property type="protein sequence ID" value="MAPG_03857T0"/>
    <property type="gene ID" value="MAPG_03857"/>
</dbReference>
<dbReference type="Proteomes" id="UP000011715">
    <property type="component" value="Unassembled WGS sequence"/>
</dbReference>
<dbReference type="EnsemblFungi" id="MAPG_03857T1">
    <property type="protein sequence ID" value="MAPG_03857T1"/>
    <property type="gene ID" value="MAPG_03857"/>
</dbReference>
<gene>
    <name evidence="1" type="ORF">MAPG_03857</name>
</gene>
<dbReference type="EMBL" id="GL876968">
    <property type="protein sequence ID" value="KLU84822.1"/>
    <property type="molecule type" value="Genomic_DNA"/>
</dbReference>
<evidence type="ECO:0000313" key="2">
    <source>
        <dbReference type="EnsemblFungi" id="MAPG_03857T0"/>
    </source>
</evidence>
<dbReference type="EMBL" id="ADBL01000911">
    <property type="status" value="NOT_ANNOTATED_CDS"/>
    <property type="molecule type" value="Genomic_DNA"/>
</dbReference>
<sequence>MMCVACSQPARPDCGLFGLFCCLPSPAKVRSRGRPVCKPPRMASHLRSSEAALRRVASAGRVPRPRYQPGPPIRPSLCDMTSRQRPFLVWRWWALSHATRLWLAALCHVASRLTKKAAAGVALPLVARLGVGPAGFHVLRQPTAVPRFRRGVTARCARSHEGFLCPETACPRQNTSRLLTRAAPPLLLSLMR</sequence>
<dbReference type="EMBL" id="GL876968">
    <property type="protein sequence ID" value="KLU84821.1"/>
    <property type="molecule type" value="Genomic_DNA"/>
</dbReference>
<reference evidence="3" key="2">
    <citation type="submission" date="2010-05" db="EMBL/GenBank/DDBJ databases">
        <title>The genome sequence of Magnaporthe poae strain ATCC 64411.</title>
        <authorList>
            <person name="Ma L.-J."/>
            <person name="Dead R."/>
            <person name="Young S."/>
            <person name="Zeng Q."/>
            <person name="Koehrsen M."/>
            <person name="Alvarado L."/>
            <person name="Berlin A."/>
            <person name="Chapman S.B."/>
            <person name="Chen Z."/>
            <person name="Freedman E."/>
            <person name="Gellesch M."/>
            <person name="Goldberg J."/>
            <person name="Griggs A."/>
            <person name="Gujja S."/>
            <person name="Heilman E.R."/>
            <person name="Heiman D."/>
            <person name="Hepburn T."/>
            <person name="Howarth C."/>
            <person name="Jen D."/>
            <person name="Larson L."/>
            <person name="Mehta T."/>
            <person name="Neiman D."/>
            <person name="Pearson M."/>
            <person name="Roberts A."/>
            <person name="Saif S."/>
            <person name="Shea T."/>
            <person name="Shenoy N."/>
            <person name="Sisk P."/>
            <person name="Stolte C."/>
            <person name="Sykes S."/>
            <person name="Walk T."/>
            <person name="White J."/>
            <person name="Yandava C."/>
            <person name="Haas B."/>
            <person name="Nusbaum C."/>
            <person name="Birren B."/>
        </authorList>
    </citation>
    <scope>NUCLEOTIDE SEQUENCE [LARGE SCALE GENOMIC DNA]</scope>
    <source>
        <strain evidence="3">ATCC 64411 / 73-15</strain>
    </source>
</reference>
<dbReference type="VEuPathDB" id="FungiDB:MAPG_03857"/>
<dbReference type="AlphaFoldDB" id="A0A0C4CSD8"/>
<reference evidence="1" key="3">
    <citation type="submission" date="2011-03" db="EMBL/GenBank/DDBJ databases">
        <title>Annotation of Magnaporthe poae ATCC 64411.</title>
        <authorList>
            <person name="Ma L.-J."/>
            <person name="Dead R."/>
            <person name="Young S.K."/>
            <person name="Zeng Q."/>
            <person name="Gargeya S."/>
            <person name="Fitzgerald M."/>
            <person name="Haas B."/>
            <person name="Abouelleil A."/>
            <person name="Alvarado L."/>
            <person name="Arachchi H.M."/>
            <person name="Berlin A."/>
            <person name="Brown A."/>
            <person name="Chapman S.B."/>
            <person name="Chen Z."/>
            <person name="Dunbar C."/>
            <person name="Freedman E."/>
            <person name="Gearin G."/>
            <person name="Gellesch M."/>
            <person name="Goldberg J."/>
            <person name="Griggs A."/>
            <person name="Gujja S."/>
            <person name="Heiman D."/>
            <person name="Howarth C."/>
            <person name="Larson L."/>
            <person name="Lui A."/>
            <person name="MacDonald P.J.P."/>
            <person name="Mehta T."/>
            <person name="Montmayeur A."/>
            <person name="Murphy C."/>
            <person name="Neiman D."/>
            <person name="Pearson M."/>
            <person name="Priest M."/>
            <person name="Roberts A."/>
            <person name="Saif S."/>
            <person name="Shea T."/>
            <person name="Shenoy N."/>
            <person name="Sisk P."/>
            <person name="Stolte C."/>
            <person name="Sykes S."/>
            <person name="Yandava C."/>
            <person name="Wortman J."/>
            <person name="Nusbaum C."/>
            <person name="Birren B."/>
        </authorList>
    </citation>
    <scope>NUCLEOTIDE SEQUENCE</scope>
    <source>
        <strain evidence="1">ATCC 64411</strain>
    </source>
</reference>
<evidence type="ECO:0000313" key="3">
    <source>
        <dbReference type="Proteomes" id="UP000011715"/>
    </source>
</evidence>
<evidence type="ECO:0000313" key="1">
    <source>
        <dbReference type="EMBL" id="KLU84821.1"/>
    </source>
</evidence>
<proteinExistence type="predicted"/>
<protein>
    <submittedName>
        <fullName evidence="1 2">Uncharacterized protein</fullName>
    </submittedName>
</protein>
<organism evidence="2 3">
    <name type="scientific">Magnaporthiopsis poae (strain ATCC 64411 / 73-15)</name>
    <name type="common">Kentucky bluegrass fungus</name>
    <name type="synonym">Magnaporthe poae</name>
    <dbReference type="NCBI Taxonomy" id="644358"/>
    <lineage>
        <taxon>Eukaryota</taxon>
        <taxon>Fungi</taxon>
        <taxon>Dikarya</taxon>
        <taxon>Ascomycota</taxon>
        <taxon>Pezizomycotina</taxon>
        <taxon>Sordariomycetes</taxon>
        <taxon>Sordariomycetidae</taxon>
        <taxon>Magnaporthales</taxon>
        <taxon>Magnaporthaceae</taxon>
        <taxon>Magnaporthiopsis</taxon>
    </lineage>
</organism>
<reference evidence="2" key="5">
    <citation type="submission" date="2015-06" db="UniProtKB">
        <authorList>
            <consortium name="EnsemblFungi"/>
        </authorList>
    </citation>
    <scope>IDENTIFICATION</scope>
    <source>
        <strain evidence="2">ATCC 64411</strain>
    </source>
</reference>
<name>A0A0C4CSD8_MAGP6</name>
<accession>A0A0C4CSD8</accession>
<reference evidence="2" key="4">
    <citation type="journal article" date="2015" name="G3 (Bethesda)">
        <title>Genome sequences of three phytopathogenic species of the Magnaporthaceae family of fungi.</title>
        <authorList>
            <person name="Okagaki L.H."/>
            <person name="Nunes C.C."/>
            <person name="Sailsbery J."/>
            <person name="Clay B."/>
            <person name="Brown D."/>
            <person name="John T."/>
            <person name="Oh Y."/>
            <person name="Young N."/>
            <person name="Fitzgerald M."/>
            <person name="Haas B.J."/>
            <person name="Zeng Q."/>
            <person name="Young S."/>
            <person name="Adiconis X."/>
            <person name="Fan L."/>
            <person name="Levin J.Z."/>
            <person name="Mitchell T.K."/>
            <person name="Okubara P.A."/>
            <person name="Farman M.L."/>
            <person name="Kohn L.M."/>
            <person name="Birren B."/>
            <person name="Ma L.-J."/>
            <person name="Dean R.A."/>
        </authorList>
    </citation>
    <scope>NUCLEOTIDE SEQUENCE</scope>
    <source>
        <strain evidence="2">ATCC 64411 / 73-15</strain>
    </source>
</reference>
<reference evidence="1" key="1">
    <citation type="submission" date="2010-05" db="EMBL/GenBank/DDBJ databases">
        <title>The Genome Sequence of Magnaporthe poae strain ATCC 64411.</title>
        <authorList>
            <consortium name="The Broad Institute Genome Sequencing Platform"/>
            <consortium name="Broad Institute Genome Sequencing Center for Infectious Disease"/>
            <person name="Ma L.-J."/>
            <person name="Dead R."/>
            <person name="Young S."/>
            <person name="Zeng Q."/>
            <person name="Koehrsen M."/>
            <person name="Alvarado L."/>
            <person name="Berlin A."/>
            <person name="Chapman S.B."/>
            <person name="Chen Z."/>
            <person name="Freedman E."/>
            <person name="Gellesch M."/>
            <person name="Goldberg J."/>
            <person name="Griggs A."/>
            <person name="Gujja S."/>
            <person name="Heilman E.R."/>
            <person name="Heiman D."/>
            <person name="Hepburn T."/>
            <person name="Howarth C."/>
            <person name="Jen D."/>
            <person name="Larson L."/>
            <person name="Mehta T."/>
            <person name="Neiman D."/>
            <person name="Pearson M."/>
            <person name="Roberts A."/>
            <person name="Saif S."/>
            <person name="Shea T."/>
            <person name="Shenoy N."/>
            <person name="Sisk P."/>
            <person name="Stolte C."/>
            <person name="Sykes S."/>
            <person name="Walk T."/>
            <person name="White J."/>
            <person name="Yandava C."/>
            <person name="Haas B."/>
            <person name="Nusbaum C."/>
            <person name="Birren B."/>
        </authorList>
    </citation>
    <scope>NUCLEOTIDE SEQUENCE</scope>
    <source>
        <strain evidence="1">ATCC 64411</strain>
    </source>
</reference>
<keyword evidence="3" id="KW-1185">Reference proteome</keyword>